<dbReference type="OrthoDB" id="1436319at2759"/>
<evidence type="ECO:0000313" key="1">
    <source>
        <dbReference type="EMBL" id="KOM37919.1"/>
    </source>
</evidence>
<organism evidence="1 2">
    <name type="scientific">Phaseolus angularis</name>
    <name type="common">Azuki bean</name>
    <name type="synonym">Vigna angularis</name>
    <dbReference type="NCBI Taxonomy" id="3914"/>
    <lineage>
        <taxon>Eukaryota</taxon>
        <taxon>Viridiplantae</taxon>
        <taxon>Streptophyta</taxon>
        <taxon>Embryophyta</taxon>
        <taxon>Tracheophyta</taxon>
        <taxon>Spermatophyta</taxon>
        <taxon>Magnoliopsida</taxon>
        <taxon>eudicotyledons</taxon>
        <taxon>Gunneridae</taxon>
        <taxon>Pentapetalae</taxon>
        <taxon>rosids</taxon>
        <taxon>fabids</taxon>
        <taxon>Fabales</taxon>
        <taxon>Fabaceae</taxon>
        <taxon>Papilionoideae</taxon>
        <taxon>50 kb inversion clade</taxon>
        <taxon>NPAAA clade</taxon>
        <taxon>indigoferoid/millettioid clade</taxon>
        <taxon>Phaseoleae</taxon>
        <taxon>Vigna</taxon>
    </lineage>
</organism>
<protein>
    <submittedName>
        <fullName evidence="1">Uncharacterized protein</fullName>
    </submittedName>
</protein>
<reference evidence="2" key="1">
    <citation type="journal article" date="2015" name="Proc. Natl. Acad. Sci. U.S.A.">
        <title>Genome sequencing of adzuki bean (Vigna angularis) provides insight into high starch and low fat accumulation and domestication.</title>
        <authorList>
            <person name="Yang K."/>
            <person name="Tian Z."/>
            <person name="Chen C."/>
            <person name="Luo L."/>
            <person name="Zhao B."/>
            <person name="Wang Z."/>
            <person name="Yu L."/>
            <person name="Li Y."/>
            <person name="Sun Y."/>
            <person name="Li W."/>
            <person name="Chen Y."/>
            <person name="Li Y."/>
            <person name="Zhang Y."/>
            <person name="Ai D."/>
            <person name="Zhao J."/>
            <person name="Shang C."/>
            <person name="Ma Y."/>
            <person name="Wu B."/>
            <person name="Wang M."/>
            <person name="Gao L."/>
            <person name="Sun D."/>
            <person name="Zhang P."/>
            <person name="Guo F."/>
            <person name="Wang W."/>
            <person name="Li Y."/>
            <person name="Wang J."/>
            <person name="Varshney R.K."/>
            <person name="Wang J."/>
            <person name="Ling H.Q."/>
            <person name="Wan P."/>
        </authorList>
    </citation>
    <scope>NUCLEOTIDE SEQUENCE</scope>
    <source>
        <strain evidence="2">cv. Jingnong 6</strain>
    </source>
</reference>
<dbReference type="AlphaFoldDB" id="A0A0L9U672"/>
<sequence>MALPMATGGSNRLASNTFNPPSINFLRFSFQGPTQAQNLRDSLVEAKSSIVVKIGLRKGSRSCVEARVVGFTEENETIVYFRSKQHISESCSCYIRIRLCRRRSCFYHGKSFQGKKGFLD</sequence>
<dbReference type="EMBL" id="CM003373">
    <property type="protein sequence ID" value="KOM37919.1"/>
    <property type="molecule type" value="Genomic_DNA"/>
</dbReference>
<dbReference type="Gene3D" id="3.40.50.720">
    <property type="entry name" value="NAD(P)-binding Rossmann-like Domain"/>
    <property type="match status" value="1"/>
</dbReference>
<dbReference type="Gramene" id="KOM37919">
    <property type="protein sequence ID" value="KOM37919"/>
    <property type="gene ID" value="LR48_Vigan03g130100"/>
</dbReference>
<dbReference type="STRING" id="3914.A0A0L9U672"/>
<dbReference type="Proteomes" id="UP000053144">
    <property type="component" value="Chromosome 3"/>
</dbReference>
<proteinExistence type="predicted"/>
<name>A0A0L9U672_PHAAN</name>
<evidence type="ECO:0000313" key="2">
    <source>
        <dbReference type="Proteomes" id="UP000053144"/>
    </source>
</evidence>
<gene>
    <name evidence="1" type="ORF">LR48_Vigan03g130100</name>
</gene>
<accession>A0A0L9U672</accession>